<dbReference type="InterPro" id="IPR000719">
    <property type="entry name" value="Prot_kinase_dom"/>
</dbReference>
<accession>A0ABQ7Z1Z5</accession>
<sequence length="326" mass="36916">LQCYGDYKQDVLVVPNKISVKFGAQTFSWTAEKLETTGLPSSPSSKDVRSRVSKHESQLPDKTLEGLHNASSSSLEDPDTNETVAIKKIMHACENPICARRTLREIKLLRHLEHEYRLNVFSVLAVSLVSNLAWTKCDLKICGFGLARAPLETHAVTEYVAATRWYHAPELLLNSPTYTSAIDMWSVGCIFLELMTGTLLFPGKDHVHQLRLIMESQFKQHTHPFNIGSPTEEDIGSLNESAKQYLRQLPCLDPQSFLVKFLNVPHLAIDLMEKMLKFDPRRRITVEDALAHPYLTNLHDITNEPVCMKPFEVDLEEQIYTPSSAD</sequence>
<dbReference type="InterPro" id="IPR011009">
    <property type="entry name" value="Kinase-like_dom_sf"/>
</dbReference>
<dbReference type="Gene3D" id="1.10.510.10">
    <property type="entry name" value="Transferase(Phosphotransferase) domain 1"/>
    <property type="match status" value="1"/>
</dbReference>
<keyword evidence="1" id="KW-0547">Nucleotide-binding</keyword>
<evidence type="ECO:0000256" key="3">
    <source>
        <dbReference type="SAM" id="MobiDB-lite"/>
    </source>
</evidence>
<dbReference type="InterPro" id="IPR050117">
    <property type="entry name" value="MAPK"/>
</dbReference>
<organism evidence="5 6">
    <name type="scientific">Brassica napus</name>
    <name type="common">Rape</name>
    <dbReference type="NCBI Taxonomy" id="3708"/>
    <lineage>
        <taxon>Eukaryota</taxon>
        <taxon>Viridiplantae</taxon>
        <taxon>Streptophyta</taxon>
        <taxon>Embryophyta</taxon>
        <taxon>Tracheophyta</taxon>
        <taxon>Spermatophyta</taxon>
        <taxon>Magnoliopsida</taxon>
        <taxon>eudicotyledons</taxon>
        <taxon>Gunneridae</taxon>
        <taxon>Pentapetalae</taxon>
        <taxon>rosids</taxon>
        <taxon>malvids</taxon>
        <taxon>Brassicales</taxon>
        <taxon>Brassicaceae</taxon>
        <taxon>Brassiceae</taxon>
        <taxon>Brassica</taxon>
    </lineage>
</organism>
<name>A0ABQ7Z1Z5_BRANA</name>
<comment type="caution">
    <text evidence="5">The sequence shown here is derived from an EMBL/GenBank/DDBJ whole genome shotgun (WGS) entry which is preliminary data.</text>
</comment>
<dbReference type="PANTHER" id="PTHR24055">
    <property type="entry name" value="MITOGEN-ACTIVATED PROTEIN KINASE"/>
    <property type="match status" value="1"/>
</dbReference>
<reference evidence="5 6" key="1">
    <citation type="submission" date="2021-05" db="EMBL/GenBank/DDBJ databases">
        <title>Genome Assembly of Synthetic Allotetraploid Brassica napus Reveals Homoeologous Exchanges between Subgenomes.</title>
        <authorList>
            <person name="Davis J.T."/>
        </authorList>
    </citation>
    <scope>NUCLEOTIDE SEQUENCE [LARGE SCALE GENOMIC DNA]</scope>
    <source>
        <strain evidence="6">cv. Da-Ae</strain>
        <tissue evidence="5">Seedling</tissue>
    </source>
</reference>
<dbReference type="SUPFAM" id="SSF56112">
    <property type="entry name" value="Protein kinase-like (PK-like)"/>
    <property type="match status" value="1"/>
</dbReference>
<dbReference type="Pfam" id="PF00069">
    <property type="entry name" value="Pkinase"/>
    <property type="match status" value="1"/>
</dbReference>
<keyword evidence="6" id="KW-1185">Reference proteome</keyword>
<feature type="non-terminal residue" evidence="5">
    <location>
        <position position="1"/>
    </location>
</feature>
<dbReference type="Proteomes" id="UP000824890">
    <property type="component" value="Unassembled WGS sequence"/>
</dbReference>
<evidence type="ECO:0000256" key="1">
    <source>
        <dbReference type="ARBA" id="ARBA00022741"/>
    </source>
</evidence>
<dbReference type="SMART" id="SM00220">
    <property type="entry name" value="S_TKc"/>
    <property type="match status" value="1"/>
</dbReference>
<proteinExistence type="predicted"/>
<dbReference type="PROSITE" id="PS50011">
    <property type="entry name" value="PROTEIN_KINASE_DOM"/>
    <property type="match status" value="1"/>
</dbReference>
<feature type="compositionally biased region" description="Basic and acidic residues" evidence="3">
    <location>
        <begin position="46"/>
        <end position="65"/>
    </location>
</feature>
<evidence type="ECO:0000313" key="5">
    <source>
        <dbReference type="EMBL" id="KAH0874164.1"/>
    </source>
</evidence>
<protein>
    <recommendedName>
        <fullName evidence="4">Protein kinase domain-containing protein</fullName>
    </recommendedName>
</protein>
<evidence type="ECO:0000259" key="4">
    <source>
        <dbReference type="PROSITE" id="PS50011"/>
    </source>
</evidence>
<feature type="domain" description="Protein kinase" evidence="4">
    <location>
        <begin position="1"/>
        <end position="295"/>
    </location>
</feature>
<dbReference type="Gene3D" id="3.30.200.20">
    <property type="entry name" value="Phosphorylase Kinase, domain 1"/>
    <property type="match status" value="1"/>
</dbReference>
<gene>
    <name evidence="5" type="ORF">HID58_071526</name>
</gene>
<keyword evidence="2" id="KW-0067">ATP-binding</keyword>
<feature type="region of interest" description="Disordered" evidence="3">
    <location>
        <begin position="36"/>
        <end position="79"/>
    </location>
</feature>
<dbReference type="EMBL" id="JAGKQM010000016">
    <property type="protein sequence ID" value="KAH0874164.1"/>
    <property type="molecule type" value="Genomic_DNA"/>
</dbReference>
<evidence type="ECO:0000313" key="6">
    <source>
        <dbReference type="Proteomes" id="UP000824890"/>
    </source>
</evidence>
<evidence type="ECO:0000256" key="2">
    <source>
        <dbReference type="ARBA" id="ARBA00022840"/>
    </source>
</evidence>